<dbReference type="PROSITE" id="PS51721">
    <property type="entry name" value="G_CP"/>
    <property type="match status" value="1"/>
</dbReference>
<keyword evidence="3" id="KW-0963">Cytoplasm</keyword>
<dbReference type="Gene3D" id="3.40.50.300">
    <property type="entry name" value="P-loop containing nucleotide triphosphate hydrolases"/>
    <property type="match status" value="1"/>
</dbReference>
<dbReference type="Gene3D" id="1.10.1580.10">
    <property type="match status" value="1"/>
</dbReference>
<dbReference type="GO" id="GO:0003924">
    <property type="term" value="F:GTPase activity"/>
    <property type="evidence" value="ECO:0007669"/>
    <property type="project" value="TreeGrafter"/>
</dbReference>
<feature type="binding site" evidence="4">
    <location>
        <begin position="122"/>
        <end position="127"/>
    </location>
    <ligand>
        <name>GTP</name>
        <dbReference type="ChEBI" id="CHEBI:37565"/>
    </ligand>
</feature>
<evidence type="ECO:0000256" key="3">
    <source>
        <dbReference type="PIRNR" id="PIRNR006230"/>
    </source>
</evidence>
<feature type="binding site" evidence="4">
    <location>
        <begin position="58"/>
        <end position="61"/>
    </location>
    <ligand>
        <name>GTP</name>
        <dbReference type="ChEBI" id="CHEBI:37565"/>
    </ligand>
</feature>
<dbReference type="NCBIfam" id="TIGR03596">
    <property type="entry name" value="GTPase_YlqF"/>
    <property type="match status" value="1"/>
</dbReference>
<reference evidence="6 7" key="1">
    <citation type="submission" date="2019-02" db="EMBL/GenBank/DDBJ databases">
        <title>Prokaryotic population dynamics and viral predation in marine succession experiment using metagenomics: the confinement effect.</title>
        <authorList>
            <person name="Haro-Moreno J.M."/>
            <person name="Rodriguez-Valera F."/>
            <person name="Lopez-Perez M."/>
        </authorList>
    </citation>
    <scope>NUCLEOTIDE SEQUENCE [LARGE SCALE GENOMIC DNA]</scope>
    <source>
        <strain evidence="6">MED-G169</strain>
    </source>
</reference>
<dbReference type="FunFam" id="3.40.50.300:FF:000590">
    <property type="entry name" value="Ribosome biogenesis GTPase A"/>
    <property type="match status" value="1"/>
</dbReference>
<dbReference type="Proteomes" id="UP000318148">
    <property type="component" value="Unassembled WGS sequence"/>
</dbReference>
<keyword evidence="1 3" id="KW-0547">Nucleotide-binding</keyword>
<evidence type="ECO:0000256" key="2">
    <source>
        <dbReference type="ARBA" id="ARBA00023134"/>
    </source>
</evidence>
<keyword evidence="2 3" id="KW-0342">GTP-binding</keyword>
<feature type="binding site" evidence="4">
    <location>
        <position position="166"/>
    </location>
    <ligand>
        <name>GTP</name>
        <dbReference type="ChEBI" id="CHEBI:37565"/>
    </ligand>
</feature>
<dbReference type="AlphaFoldDB" id="A0A520LN24"/>
<organism evidence="6 7">
    <name type="scientific">SAR92 clade bacterium</name>
    <dbReference type="NCBI Taxonomy" id="2315479"/>
    <lineage>
        <taxon>Bacteria</taxon>
        <taxon>Pseudomonadati</taxon>
        <taxon>Pseudomonadota</taxon>
        <taxon>Gammaproteobacteria</taxon>
        <taxon>Cellvibrionales</taxon>
        <taxon>Porticoccaceae</taxon>
        <taxon>SAR92 clade</taxon>
    </lineage>
</organism>
<dbReference type="InterPro" id="IPR016478">
    <property type="entry name" value="GTPase_MTG1"/>
</dbReference>
<dbReference type="GO" id="GO:0005737">
    <property type="term" value="C:cytoplasm"/>
    <property type="evidence" value="ECO:0007669"/>
    <property type="project" value="UniProtKB-SubCell"/>
</dbReference>
<gene>
    <name evidence="6" type="primary">ylqF</name>
    <name evidence="6" type="ORF">EVB02_01390</name>
</gene>
<evidence type="ECO:0000256" key="1">
    <source>
        <dbReference type="ARBA" id="ARBA00022741"/>
    </source>
</evidence>
<comment type="caution">
    <text evidence="6">The sequence shown here is derived from an EMBL/GenBank/DDBJ whole genome shotgun (WGS) entry which is preliminary data.</text>
</comment>
<evidence type="ECO:0000313" key="7">
    <source>
        <dbReference type="Proteomes" id="UP000318148"/>
    </source>
</evidence>
<dbReference type="InterPro" id="IPR030378">
    <property type="entry name" value="G_CP_dom"/>
</dbReference>
<name>A0A520LN24_9GAMM</name>
<dbReference type="PANTHER" id="PTHR45782:SF4">
    <property type="entry name" value="MITOCHONDRIAL RIBOSOME-ASSOCIATED GTPASE 1"/>
    <property type="match status" value="1"/>
</dbReference>
<dbReference type="InterPro" id="IPR027417">
    <property type="entry name" value="P-loop_NTPase"/>
</dbReference>
<comment type="function">
    <text evidence="3">Required for a late step of 50S ribosomal subunit assembly. Has GTPase activity.</text>
</comment>
<evidence type="ECO:0000313" key="6">
    <source>
        <dbReference type="EMBL" id="RZO07645.1"/>
    </source>
</evidence>
<comment type="similarity">
    <text evidence="3">Belongs to the TRAFAC class YlqF/YawG GTPase family. MTG1 subfamily.</text>
</comment>
<dbReference type="InterPro" id="IPR006073">
    <property type="entry name" value="GTP-bd"/>
</dbReference>
<dbReference type="PANTHER" id="PTHR45782">
    <property type="entry name" value="MITOCHONDRIAL RIBOSOME-ASSOCIATED GTPASE 1"/>
    <property type="match status" value="1"/>
</dbReference>
<evidence type="ECO:0000256" key="4">
    <source>
        <dbReference type="PIRSR" id="PIRSR006230-1"/>
    </source>
</evidence>
<sequence>MSIQWYPGHMHKATREIARSLSSIDVIIEILDARAPHSSSNPVIDKIVKEKPVIKLLNKSDLSDPLDTKKWQQYFNKSEYQNSIAINAMTSESKNEIVNLISKLSERKEGKNTLTMVVGIPNVGKSSVINMLAGKKIAKTGNEPAITKGQQKINLRNGIMLIDTPGILWPKIEDPESGLKLAALGSIRNTAVGYDEIAIYIIKFLMQKYPDYLKARYKIDLLSQDEHEIIELLAKKRGCLSKGGKIDLTKISEIIADDLRRGAYGQITLESKEIAETQNL</sequence>
<dbReference type="Pfam" id="PF01926">
    <property type="entry name" value="MMR_HSR1"/>
    <property type="match status" value="1"/>
</dbReference>
<dbReference type="PIRSF" id="PIRSF006230">
    <property type="entry name" value="MG442"/>
    <property type="match status" value="1"/>
</dbReference>
<dbReference type="GO" id="GO:0005525">
    <property type="term" value="F:GTP binding"/>
    <property type="evidence" value="ECO:0007669"/>
    <property type="project" value="UniProtKB-KW"/>
</dbReference>
<dbReference type="InterPro" id="IPR023179">
    <property type="entry name" value="GTP-bd_ortho_bundle_sf"/>
</dbReference>
<comment type="subcellular location">
    <subcellularLocation>
        <location evidence="3">Cytoplasm</location>
    </subcellularLocation>
</comment>
<dbReference type="CDD" id="cd01856">
    <property type="entry name" value="YlqF"/>
    <property type="match status" value="1"/>
</dbReference>
<evidence type="ECO:0000259" key="5">
    <source>
        <dbReference type="PROSITE" id="PS51721"/>
    </source>
</evidence>
<accession>A0A520LN24</accession>
<dbReference type="GO" id="GO:0006412">
    <property type="term" value="P:translation"/>
    <property type="evidence" value="ECO:0007669"/>
    <property type="project" value="TreeGrafter"/>
</dbReference>
<dbReference type="SUPFAM" id="SSF52540">
    <property type="entry name" value="P-loop containing nucleoside triphosphate hydrolases"/>
    <property type="match status" value="1"/>
</dbReference>
<protein>
    <recommendedName>
        <fullName evidence="3">Ribosome biogenesis GTPase A</fullName>
    </recommendedName>
</protein>
<feature type="domain" description="CP-type G" evidence="5">
    <location>
        <begin position="14"/>
        <end position="170"/>
    </location>
</feature>
<proteinExistence type="inferred from homology"/>
<dbReference type="InterPro" id="IPR019991">
    <property type="entry name" value="GTP-bd_ribosome_bgen"/>
</dbReference>
<dbReference type="EMBL" id="SHBO01000010">
    <property type="protein sequence ID" value="RZO07645.1"/>
    <property type="molecule type" value="Genomic_DNA"/>
</dbReference>